<organism evidence="1 2">
    <name type="scientific">Scylla paramamosain</name>
    <name type="common">Mud crab</name>
    <dbReference type="NCBI Taxonomy" id="85552"/>
    <lineage>
        <taxon>Eukaryota</taxon>
        <taxon>Metazoa</taxon>
        <taxon>Ecdysozoa</taxon>
        <taxon>Arthropoda</taxon>
        <taxon>Crustacea</taxon>
        <taxon>Multicrustacea</taxon>
        <taxon>Malacostraca</taxon>
        <taxon>Eumalacostraca</taxon>
        <taxon>Eucarida</taxon>
        <taxon>Decapoda</taxon>
        <taxon>Pleocyemata</taxon>
        <taxon>Brachyura</taxon>
        <taxon>Eubrachyura</taxon>
        <taxon>Portunoidea</taxon>
        <taxon>Portunidae</taxon>
        <taxon>Portuninae</taxon>
        <taxon>Scylla</taxon>
    </lineage>
</organism>
<proteinExistence type="predicted"/>
<evidence type="ECO:0000313" key="2">
    <source>
        <dbReference type="Proteomes" id="UP001487740"/>
    </source>
</evidence>
<dbReference type="Proteomes" id="UP001487740">
    <property type="component" value="Unassembled WGS sequence"/>
</dbReference>
<keyword evidence="2" id="KW-1185">Reference proteome</keyword>
<protein>
    <submittedName>
        <fullName evidence="1">Uncharacterized protein</fullName>
    </submittedName>
</protein>
<gene>
    <name evidence="1" type="ORF">O3P69_001674</name>
</gene>
<comment type="caution">
    <text evidence="1">The sequence shown here is derived from an EMBL/GenBank/DDBJ whole genome shotgun (WGS) entry which is preliminary data.</text>
</comment>
<sequence>MYVMKNQSIFFSVDLVSTRITGLIVGQTALEHPFEKSKVKILKTVLVAGRATFIWIAWEMCQLILTELVRVLKKWSRRRKLKN</sequence>
<evidence type="ECO:0000313" key="1">
    <source>
        <dbReference type="EMBL" id="KAK8405258.1"/>
    </source>
</evidence>
<dbReference type="EMBL" id="JARAKH010000003">
    <property type="protein sequence ID" value="KAK8405258.1"/>
    <property type="molecule type" value="Genomic_DNA"/>
</dbReference>
<name>A0AAW0V196_SCYPA</name>
<reference evidence="1 2" key="1">
    <citation type="submission" date="2023-03" db="EMBL/GenBank/DDBJ databases">
        <title>High-quality genome of Scylla paramamosain provides insights in environmental adaptation.</title>
        <authorList>
            <person name="Zhang L."/>
        </authorList>
    </citation>
    <scope>NUCLEOTIDE SEQUENCE [LARGE SCALE GENOMIC DNA]</scope>
    <source>
        <strain evidence="1">LZ_2023a</strain>
        <tissue evidence="1">Muscle</tissue>
    </source>
</reference>
<accession>A0AAW0V196</accession>
<dbReference type="AlphaFoldDB" id="A0AAW0V196"/>